<reference evidence="1 2" key="1">
    <citation type="submission" date="2014-03" db="EMBL/GenBank/DDBJ databases">
        <authorList>
            <person name="Warren W."/>
            <person name="Wilson R.K."/>
        </authorList>
    </citation>
    <scope>NUCLEOTIDE SEQUENCE</scope>
</reference>
<reference evidence="1" key="3">
    <citation type="submission" date="2025-09" db="UniProtKB">
        <authorList>
            <consortium name="Ensembl"/>
        </authorList>
    </citation>
    <scope>IDENTIFICATION</scope>
</reference>
<organism evidence="1 2">
    <name type="scientific">Chlorocebus sabaeus</name>
    <name type="common">Green monkey</name>
    <name type="synonym">Simia sabaea</name>
    <dbReference type="NCBI Taxonomy" id="60711"/>
    <lineage>
        <taxon>Eukaryota</taxon>
        <taxon>Metazoa</taxon>
        <taxon>Chordata</taxon>
        <taxon>Craniata</taxon>
        <taxon>Vertebrata</taxon>
        <taxon>Euteleostomi</taxon>
        <taxon>Mammalia</taxon>
        <taxon>Eutheria</taxon>
        <taxon>Euarchontoglires</taxon>
        <taxon>Primates</taxon>
        <taxon>Haplorrhini</taxon>
        <taxon>Catarrhini</taxon>
        <taxon>Cercopithecidae</taxon>
        <taxon>Cercopithecinae</taxon>
        <taxon>Chlorocebus</taxon>
    </lineage>
</organism>
<sequence>MQWLLPKCRMERKMYTPLLIQRFTNHHQMAPELLPQERRFTISNTSSLKTPGLEVESEN</sequence>
<dbReference type="Ensembl" id="ENSCSAT00000011244.1">
    <property type="protein sequence ID" value="ENSCSAP00000009323.1"/>
    <property type="gene ID" value="ENSCSAG00000013154.1"/>
</dbReference>
<reference evidence="1" key="2">
    <citation type="submission" date="2025-08" db="UniProtKB">
        <authorList>
            <consortium name="Ensembl"/>
        </authorList>
    </citation>
    <scope>IDENTIFICATION</scope>
</reference>
<protein>
    <submittedName>
        <fullName evidence="1">Uncharacterized protein</fullName>
    </submittedName>
</protein>
<proteinExistence type="predicted"/>
<dbReference type="Bgee" id="ENSCSAG00000013154">
    <property type="expression patterns" value="Expressed in blood and 1 other cell type or tissue"/>
</dbReference>
<dbReference type="Proteomes" id="UP000029965">
    <property type="component" value="Chromosome 12"/>
</dbReference>
<evidence type="ECO:0000313" key="2">
    <source>
        <dbReference type="Proteomes" id="UP000029965"/>
    </source>
</evidence>
<name>A0A0D9RL34_CHLSB</name>
<dbReference type="AlphaFoldDB" id="A0A0D9RL34"/>
<evidence type="ECO:0000313" key="1">
    <source>
        <dbReference type="Ensembl" id="ENSCSAP00000009323.1"/>
    </source>
</evidence>
<accession>A0A0D9RL34</accession>
<keyword evidence="2" id="KW-1185">Reference proteome</keyword>
<dbReference type="EMBL" id="AQIB01022487">
    <property type="status" value="NOT_ANNOTATED_CDS"/>
    <property type="molecule type" value="Genomic_DNA"/>
</dbReference>
<dbReference type="eggNOG" id="ENOG502TEN5">
    <property type="taxonomic scope" value="Eukaryota"/>
</dbReference>